<organism evidence="2 3">
    <name type="scientific">Puia dinghuensis</name>
    <dbReference type="NCBI Taxonomy" id="1792502"/>
    <lineage>
        <taxon>Bacteria</taxon>
        <taxon>Pseudomonadati</taxon>
        <taxon>Bacteroidota</taxon>
        <taxon>Chitinophagia</taxon>
        <taxon>Chitinophagales</taxon>
        <taxon>Chitinophagaceae</taxon>
        <taxon>Puia</taxon>
    </lineage>
</organism>
<evidence type="ECO:0000256" key="1">
    <source>
        <dbReference type="SAM" id="Phobius"/>
    </source>
</evidence>
<keyword evidence="1" id="KW-0472">Membrane</keyword>
<name>A0A8J2XV31_9BACT</name>
<comment type="caution">
    <text evidence="2">The sequence shown here is derived from an EMBL/GenBank/DDBJ whole genome shotgun (WGS) entry which is preliminary data.</text>
</comment>
<dbReference type="EMBL" id="BMJC01000004">
    <property type="protein sequence ID" value="GGB14130.1"/>
    <property type="molecule type" value="Genomic_DNA"/>
</dbReference>
<keyword evidence="1" id="KW-0812">Transmembrane</keyword>
<feature type="transmembrane region" description="Helical" evidence="1">
    <location>
        <begin position="12"/>
        <end position="36"/>
    </location>
</feature>
<sequence length="129" mass="14661">MTRSPFLRPLASGILGITFMLPACYFLLTLLARICFGAKTMYYYFSPSFLQSPFDLFALHKAQLIIGCLLLAVLFNVAAIIKLRLHKGPEGLEVGVAYRRYWLNTAIALQSVLLLLVLIVYTFIQHIRY</sequence>
<evidence type="ECO:0008006" key="4">
    <source>
        <dbReference type="Google" id="ProtNLM"/>
    </source>
</evidence>
<evidence type="ECO:0000313" key="2">
    <source>
        <dbReference type="EMBL" id="GGB14130.1"/>
    </source>
</evidence>
<dbReference type="Proteomes" id="UP000607559">
    <property type="component" value="Unassembled WGS sequence"/>
</dbReference>
<keyword evidence="3" id="KW-1185">Reference proteome</keyword>
<keyword evidence="1" id="KW-1133">Transmembrane helix</keyword>
<dbReference type="RefSeq" id="WP_188935482.1">
    <property type="nucleotide sequence ID" value="NZ_BMJC01000004.1"/>
</dbReference>
<evidence type="ECO:0000313" key="3">
    <source>
        <dbReference type="Proteomes" id="UP000607559"/>
    </source>
</evidence>
<accession>A0A8J2XV31</accession>
<gene>
    <name evidence="2" type="ORF">GCM10011511_42360</name>
</gene>
<feature type="transmembrane region" description="Helical" evidence="1">
    <location>
        <begin position="101"/>
        <end position="124"/>
    </location>
</feature>
<dbReference type="AlphaFoldDB" id="A0A8J2XV31"/>
<feature type="transmembrane region" description="Helical" evidence="1">
    <location>
        <begin position="57"/>
        <end position="81"/>
    </location>
</feature>
<reference evidence="2" key="1">
    <citation type="journal article" date="2014" name="Int. J. Syst. Evol. Microbiol.">
        <title>Complete genome sequence of Corynebacterium casei LMG S-19264T (=DSM 44701T), isolated from a smear-ripened cheese.</title>
        <authorList>
            <consortium name="US DOE Joint Genome Institute (JGI-PGF)"/>
            <person name="Walter F."/>
            <person name="Albersmeier A."/>
            <person name="Kalinowski J."/>
            <person name="Ruckert C."/>
        </authorList>
    </citation>
    <scope>NUCLEOTIDE SEQUENCE</scope>
    <source>
        <strain evidence="2">CGMCC 1.15448</strain>
    </source>
</reference>
<reference evidence="2" key="2">
    <citation type="submission" date="2020-09" db="EMBL/GenBank/DDBJ databases">
        <authorList>
            <person name="Sun Q."/>
            <person name="Zhou Y."/>
        </authorList>
    </citation>
    <scope>NUCLEOTIDE SEQUENCE</scope>
    <source>
        <strain evidence="2">CGMCC 1.15448</strain>
    </source>
</reference>
<proteinExistence type="predicted"/>
<protein>
    <recommendedName>
        <fullName evidence="4">DUF4149 domain-containing protein</fullName>
    </recommendedName>
</protein>